<sequence>MPKYVYIIPDYLDKQRLDKALTDLCKESSRSQIQKAIKNEKLILNGQIISNISAKVRENDTIELVLEEEVQAGILPANIPLDIVYEDQDLIVVNKSSTMTVHPGAGDHKETLVNALLYHSNSLSDIGGEIRPGIVHRLDKTTSGLMVVAKNNRAHAHLAGQIESGELIRQYRALVWGVVKPVEGIINLPMGRSKLDRKKMTTVKSGGKVAITHYKTIEVLHNGLFSLVECKLETGRTHQIRVHLSHGGHSIVGDQTYGNNSRKIQGSPDYLKEELKKMNHQALHSFYISFIHPVSGIRIEFEKGLPVDYNHLLEVIRKY</sequence>
<dbReference type="CDD" id="cd00165">
    <property type="entry name" value="S4"/>
    <property type="match status" value="1"/>
</dbReference>
<protein>
    <recommendedName>
        <fullName evidence="7">Pseudouridine synthase</fullName>
        <ecNumber evidence="7">5.4.99.-</ecNumber>
    </recommendedName>
</protein>
<comment type="function">
    <text evidence="2">Responsible for synthesis of pseudouridine from uracil at positions 955, 2504 and 2580 in 23S ribosomal RNA.</text>
</comment>
<dbReference type="Proteomes" id="UP001291687">
    <property type="component" value="Unassembled WGS sequence"/>
</dbReference>
<accession>A0ABU5NDS2</accession>
<evidence type="ECO:0000256" key="1">
    <source>
        <dbReference type="ARBA" id="ARBA00000381"/>
    </source>
</evidence>
<dbReference type="InterPro" id="IPR020103">
    <property type="entry name" value="PsdUridine_synth_cat_dom_sf"/>
</dbReference>
<gene>
    <name evidence="9" type="ORF">Megvenef_01284</name>
</gene>
<comment type="catalytic activity">
    <reaction evidence="1">
        <text>uridine(955/2504/2580) in 23S rRNA = pseudouridine(955/2504/2580) in 23S rRNA</text>
        <dbReference type="Rhea" id="RHEA:42528"/>
        <dbReference type="Rhea" id="RHEA-COMP:10099"/>
        <dbReference type="Rhea" id="RHEA-COMP:10100"/>
        <dbReference type="ChEBI" id="CHEBI:65314"/>
        <dbReference type="ChEBI" id="CHEBI:65315"/>
        <dbReference type="EC" id="5.4.99.24"/>
    </reaction>
</comment>
<dbReference type="EMBL" id="JARJFB010000112">
    <property type="protein sequence ID" value="MEA0971309.1"/>
    <property type="molecule type" value="Genomic_DNA"/>
</dbReference>
<dbReference type="InterPro" id="IPR002942">
    <property type="entry name" value="S4_RNA-bd"/>
</dbReference>
<dbReference type="PANTHER" id="PTHR21600:SF44">
    <property type="entry name" value="RIBOSOMAL LARGE SUBUNIT PSEUDOURIDINE SYNTHASE D"/>
    <property type="match status" value="1"/>
</dbReference>
<comment type="catalytic activity">
    <reaction evidence="7">
        <text>a uridine in RNA = a pseudouridine in RNA</text>
        <dbReference type="Rhea" id="RHEA:48348"/>
        <dbReference type="Rhea" id="RHEA-COMP:12068"/>
        <dbReference type="Rhea" id="RHEA-COMP:12069"/>
        <dbReference type="ChEBI" id="CHEBI:65314"/>
        <dbReference type="ChEBI" id="CHEBI:65315"/>
    </reaction>
</comment>
<comment type="similarity">
    <text evidence="3 7">Belongs to the pseudouridine synthase RluA family.</text>
</comment>
<dbReference type="Pfam" id="PF01479">
    <property type="entry name" value="S4"/>
    <property type="match status" value="1"/>
</dbReference>
<dbReference type="Gene3D" id="3.10.290.10">
    <property type="entry name" value="RNA-binding S4 domain"/>
    <property type="match status" value="1"/>
</dbReference>
<dbReference type="InterPro" id="IPR006224">
    <property type="entry name" value="PsdUridine_synth_RluA-like_CS"/>
</dbReference>
<proteinExistence type="inferred from homology"/>
<evidence type="ECO:0000256" key="2">
    <source>
        <dbReference type="ARBA" id="ARBA00002876"/>
    </source>
</evidence>
<keyword evidence="10" id="KW-1185">Reference proteome</keyword>
<dbReference type="NCBIfam" id="TIGR00005">
    <property type="entry name" value="rluA_subfam"/>
    <property type="match status" value="1"/>
</dbReference>
<dbReference type="RefSeq" id="WP_322777211.1">
    <property type="nucleotide sequence ID" value="NZ_JARJFB010000112.1"/>
</dbReference>
<evidence type="ECO:0000259" key="8">
    <source>
        <dbReference type="SMART" id="SM00363"/>
    </source>
</evidence>
<dbReference type="PANTHER" id="PTHR21600">
    <property type="entry name" value="MITOCHONDRIAL RNA PSEUDOURIDINE SYNTHASE"/>
    <property type="match status" value="1"/>
</dbReference>
<comment type="catalytic activity">
    <reaction evidence="5">
        <text>uridine(1911/1915/1917) in 23S rRNA = pseudouridine(1911/1915/1917) in 23S rRNA</text>
        <dbReference type="Rhea" id="RHEA:42524"/>
        <dbReference type="Rhea" id="RHEA-COMP:10097"/>
        <dbReference type="Rhea" id="RHEA-COMP:10098"/>
        <dbReference type="ChEBI" id="CHEBI:65314"/>
        <dbReference type="ChEBI" id="CHEBI:65315"/>
        <dbReference type="EC" id="5.4.99.23"/>
    </reaction>
</comment>
<evidence type="ECO:0000256" key="5">
    <source>
        <dbReference type="ARBA" id="ARBA00036882"/>
    </source>
</evidence>
<dbReference type="Gene3D" id="3.30.2350.10">
    <property type="entry name" value="Pseudouridine synthase"/>
    <property type="match status" value="1"/>
</dbReference>
<dbReference type="SMART" id="SM00363">
    <property type="entry name" value="S4"/>
    <property type="match status" value="1"/>
</dbReference>
<dbReference type="SUPFAM" id="SSF55120">
    <property type="entry name" value="Pseudouridine synthase"/>
    <property type="match status" value="1"/>
</dbReference>
<dbReference type="PROSITE" id="PS50889">
    <property type="entry name" value="S4"/>
    <property type="match status" value="1"/>
</dbReference>
<keyword evidence="6" id="KW-0694">RNA-binding</keyword>
<dbReference type="PROSITE" id="PS01129">
    <property type="entry name" value="PSI_RLU"/>
    <property type="match status" value="1"/>
</dbReference>
<dbReference type="InterPro" id="IPR050188">
    <property type="entry name" value="RluA_PseudoU_synthase"/>
</dbReference>
<feature type="domain" description="RNA-binding S4" evidence="8">
    <location>
        <begin position="15"/>
        <end position="80"/>
    </location>
</feature>
<dbReference type="InterPro" id="IPR006145">
    <property type="entry name" value="PsdUridine_synth_RsuA/RluA"/>
</dbReference>
<comment type="caution">
    <text evidence="9">The sequence shown here is derived from an EMBL/GenBank/DDBJ whole genome shotgun (WGS) entry which is preliminary data.</text>
</comment>
<evidence type="ECO:0000313" key="9">
    <source>
        <dbReference type="EMBL" id="MEA0971309.1"/>
    </source>
</evidence>
<reference evidence="9 10" key="1">
    <citation type="submission" date="2023-03" db="EMBL/GenBank/DDBJ databases">
        <title>Host association and intracellularity evolved multiple times independently in the Rickettsiales.</title>
        <authorList>
            <person name="Castelli M."/>
            <person name="Nardi T."/>
            <person name="Gammuto L."/>
            <person name="Bellinzona G."/>
            <person name="Sabaneyeva E."/>
            <person name="Potekhin A."/>
            <person name="Serra V."/>
            <person name="Petroni G."/>
            <person name="Sassera D."/>
        </authorList>
    </citation>
    <scope>NUCLEOTIDE SEQUENCE [LARGE SCALE GENOMIC DNA]</scope>
    <source>
        <strain evidence="9 10">Sr 2-6</strain>
    </source>
</reference>
<organism evidence="9 10">
    <name type="scientific">Candidatus Megaera venefica</name>
    <dbReference type="NCBI Taxonomy" id="2055910"/>
    <lineage>
        <taxon>Bacteria</taxon>
        <taxon>Pseudomonadati</taxon>
        <taxon>Pseudomonadota</taxon>
        <taxon>Alphaproteobacteria</taxon>
        <taxon>Rickettsiales</taxon>
        <taxon>Rickettsiaceae</taxon>
        <taxon>Candidatus Megaera</taxon>
    </lineage>
</organism>
<evidence type="ECO:0000256" key="6">
    <source>
        <dbReference type="PROSITE-ProRule" id="PRU00182"/>
    </source>
</evidence>
<dbReference type="Pfam" id="PF00849">
    <property type="entry name" value="PseudoU_synth_2"/>
    <property type="match status" value="1"/>
</dbReference>
<dbReference type="CDD" id="cd02869">
    <property type="entry name" value="PseudoU_synth_RluA_like"/>
    <property type="match status" value="1"/>
</dbReference>
<dbReference type="InterPro" id="IPR036986">
    <property type="entry name" value="S4_RNA-bd_sf"/>
</dbReference>
<dbReference type="SUPFAM" id="SSF55174">
    <property type="entry name" value="Alpha-L RNA-binding motif"/>
    <property type="match status" value="1"/>
</dbReference>
<name>A0ABU5NDS2_9RICK</name>
<dbReference type="InterPro" id="IPR006225">
    <property type="entry name" value="PsdUridine_synth_RluC/D"/>
</dbReference>
<keyword evidence="4 7" id="KW-0413">Isomerase</keyword>
<evidence type="ECO:0000256" key="3">
    <source>
        <dbReference type="ARBA" id="ARBA00010876"/>
    </source>
</evidence>
<dbReference type="EC" id="5.4.99.-" evidence="7"/>
<evidence type="ECO:0000256" key="4">
    <source>
        <dbReference type="ARBA" id="ARBA00023235"/>
    </source>
</evidence>
<evidence type="ECO:0000256" key="7">
    <source>
        <dbReference type="RuleBase" id="RU362028"/>
    </source>
</evidence>
<evidence type="ECO:0000313" key="10">
    <source>
        <dbReference type="Proteomes" id="UP001291687"/>
    </source>
</evidence>